<evidence type="ECO:0000313" key="4">
    <source>
        <dbReference type="Proteomes" id="UP000006695"/>
    </source>
</evidence>
<dbReference type="SUPFAM" id="SSF47413">
    <property type="entry name" value="lambda repressor-like DNA-binding domains"/>
    <property type="match status" value="1"/>
</dbReference>
<evidence type="ECO:0000256" key="1">
    <source>
        <dbReference type="ARBA" id="ARBA00023125"/>
    </source>
</evidence>
<sequence>MGKALKPARAVAPGRILMWELKARCWTQKDLDQIMGQPPRTINEIVKGTKQITPETALELAETFGTSAEFWTNLEV</sequence>
<dbReference type="InterPro" id="IPR010982">
    <property type="entry name" value="Lambda_DNA-bd_dom_sf"/>
</dbReference>
<dbReference type="HOGENOM" id="CLU_140230_5_3_7"/>
<dbReference type="Gene3D" id="1.10.260.40">
    <property type="entry name" value="lambda repressor-like DNA-binding domains"/>
    <property type="match status" value="1"/>
</dbReference>
<feature type="domain" description="HTH cro/C1-type" evidence="2">
    <location>
        <begin position="26"/>
        <end position="71"/>
    </location>
</feature>
<dbReference type="Pfam" id="PF01381">
    <property type="entry name" value="HTH_3"/>
    <property type="match status" value="1"/>
</dbReference>
<dbReference type="PANTHER" id="PTHR36924:SF1">
    <property type="entry name" value="ANTITOXIN HIGA-1"/>
    <property type="match status" value="1"/>
</dbReference>
<reference evidence="3 4" key="1">
    <citation type="submission" date="2007-05" db="EMBL/GenBank/DDBJ databases">
        <title>Complete sequence of Geobacter uraniireducens Rf4.</title>
        <authorList>
            <consortium name="US DOE Joint Genome Institute"/>
            <person name="Copeland A."/>
            <person name="Lucas S."/>
            <person name="Lapidus A."/>
            <person name="Barry K."/>
            <person name="Detter J.C."/>
            <person name="Glavina del Rio T."/>
            <person name="Hammon N."/>
            <person name="Israni S."/>
            <person name="Dalin E."/>
            <person name="Tice H."/>
            <person name="Pitluck S."/>
            <person name="Chertkov O."/>
            <person name="Brettin T."/>
            <person name="Bruce D."/>
            <person name="Han C."/>
            <person name="Schmutz J."/>
            <person name="Larimer F."/>
            <person name="Land M."/>
            <person name="Hauser L."/>
            <person name="Kyrpides N."/>
            <person name="Mikhailova N."/>
            <person name="Shelobolina E."/>
            <person name="Aklujkar M."/>
            <person name="Lovley D."/>
            <person name="Richardson P."/>
        </authorList>
    </citation>
    <scope>NUCLEOTIDE SEQUENCE [LARGE SCALE GENOMIC DNA]</scope>
    <source>
        <strain evidence="3 4">Rf4</strain>
    </source>
</reference>
<dbReference type="Proteomes" id="UP000006695">
    <property type="component" value="Chromosome"/>
</dbReference>
<dbReference type="InterPro" id="IPR013430">
    <property type="entry name" value="Toxin_antidote_HigA"/>
</dbReference>
<dbReference type="EMBL" id="CP000698">
    <property type="protein sequence ID" value="ABQ26444.1"/>
    <property type="molecule type" value="Genomic_DNA"/>
</dbReference>
<dbReference type="STRING" id="351605.Gura_2261"/>
<accession>A5G3S6</accession>
<dbReference type="KEGG" id="gur:Gura_2261"/>
<dbReference type="PROSITE" id="PS50943">
    <property type="entry name" value="HTH_CROC1"/>
    <property type="match status" value="1"/>
</dbReference>
<gene>
    <name evidence="3" type="ordered locus">Gura_2261</name>
</gene>
<dbReference type="CDD" id="cd00093">
    <property type="entry name" value="HTH_XRE"/>
    <property type="match status" value="1"/>
</dbReference>
<proteinExistence type="predicted"/>
<dbReference type="SMART" id="SM00530">
    <property type="entry name" value="HTH_XRE"/>
    <property type="match status" value="1"/>
</dbReference>
<keyword evidence="1" id="KW-0238">DNA-binding</keyword>
<dbReference type="RefSeq" id="WP_011939140.1">
    <property type="nucleotide sequence ID" value="NC_009483.1"/>
</dbReference>
<dbReference type="PANTHER" id="PTHR36924">
    <property type="entry name" value="ANTITOXIN HIGA-1"/>
    <property type="match status" value="1"/>
</dbReference>
<keyword evidence="4" id="KW-1185">Reference proteome</keyword>
<name>A5G3S6_GEOUR</name>
<dbReference type="GO" id="GO:0003677">
    <property type="term" value="F:DNA binding"/>
    <property type="evidence" value="ECO:0007669"/>
    <property type="project" value="UniProtKB-KW"/>
</dbReference>
<dbReference type="InterPro" id="IPR001387">
    <property type="entry name" value="Cro/C1-type_HTH"/>
</dbReference>
<organism evidence="3 4">
    <name type="scientific">Geotalea uraniireducens (strain Rf4)</name>
    <name type="common">Geobacter uraniireducens</name>
    <dbReference type="NCBI Taxonomy" id="351605"/>
    <lineage>
        <taxon>Bacteria</taxon>
        <taxon>Pseudomonadati</taxon>
        <taxon>Thermodesulfobacteriota</taxon>
        <taxon>Desulfuromonadia</taxon>
        <taxon>Geobacterales</taxon>
        <taxon>Geobacteraceae</taxon>
        <taxon>Geotalea</taxon>
    </lineage>
</organism>
<evidence type="ECO:0000259" key="2">
    <source>
        <dbReference type="PROSITE" id="PS50943"/>
    </source>
</evidence>
<protein>
    <submittedName>
        <fullName evidence="3">Plasmid maintenance system antidote protein, XRE family</fullName>
    </submittedName>
</protein>
<dbReference type="AlphaFoldDB" id="A5G3S6"/>
<evidence type="ECO:0000313" key="3">
    <source>
        <dbReference type="EMBL" id="ABQ26444.1"/>
    </source>
</evidence>